<reference evidence="8" key="1">
    <citation type="submission" date="2022-11" db="UniProtKB">
        <authorList>
            <consortium name="WormBaseParasite"/>
        </authorList>
    </citation>
    <scope>IDENTIFICATION</scope>
</reference>
<dbReference type="InterPro" id="IPR011333">
    <property type="entry name" value="SKP1/BTB/POZ_sf"/>
</dbReference>
<comment type="subcellular location">
    <subcellularLocation>
        <location evidence="1 2 3">Nucleus</location>
    </subcellularLocation>
</comment>
<dbReference type="SUPFAM" id="SSF46689">
    <property type="entry name" value="Homeodomain-like"/>
    <property type="match status" value="1"/>
</dbReference>
<dbReference type="AlphaFoldDB" id="A0A914DI60"/>
<dbReference type="SUPFAM" id="SSF54695">
    <property type="entry name" value="POZ domain"/>
    <property type="match status" value="1"/>
</dbReference>
<feature type="domain" description="Homeobox" evidence="5">
    <location>
        <begin position="60"/>
        <end position="122"/>
    </location>
</feature>
<dbReference type="Gene3D" id="3.30.710.10">
    <property type="entry name" value="Potassium Channel Kv1.1, Chain A"/>
    <property type="match status" value="1"/>
</dbReference>
<evidence type="ECO:0000256" key="4">
    <source>
        <dbReference type="SAM" id="MobiDB-lite"/>
    </source>
</evidence>
<dbReference type="CDD" id="cd00086">
    <property type="entry name" value="homeodomain"/>
    <property type="match status" value="1"/>
</dbReference>
<name>A0A914DI60_9BILA</name>
<dbReference type="SMART" id="SM00389">
    <property type="entry name" value="HOX"/>
    <property type="match status" value="1"/>
</dbReference>
<evidence type="ECO:0000256" key="1">
    <source>
        <dbReference type="ARBA" id="ARBA00004123"/>
    </source>
</evidence>
<sequence length="331" mass="36460">MVKSTDSDSDLEILGEEGISTPSSNTSKADVVANIRSQFAHSSNYEAPERKRGNLGHKHSAAQIKILEARFQQIRAEEKRDGRKQRAHLCREDKQDLCKKTGLSDLQVRLWFMNRRRKQLKSEQKATLRLLDPESAILNSHNLSAHPEITILDPPATTSMPAAINPKPQTSYITVVPRTPSTNVPMATHLGGLQANIQKLAVLASQVPQVSSTASAISSIQRPPVREANFNAKLKVGSRLFAVNKENLTKSSKYFEALFLIHSKDPSNANNPVEVNGVDSGDLEHFLSALRTDGLSITSENVCTLLKLSDRFDVPSLLTKCETFLGSNKSE</sequence>
<dbReference type="PANTHER" id="PTHR22744:SF13">
    <property type="entry name" value="BTB DOMAIN-CONTAINING PROTEIN"/>
    <property type="match status" value="1"/>
</dbReference>
<dbReference type="Pfam" id="PF00046">
    <property type="entry name" value="Homeodomain"/>
    <property type="match status" value="1"/>
</dbReference>
<evidence type="ECO:0000259" key="6">
    <source>
        <dbReference type="PROSITE" id="PS50097"/>
    </source>
</evidence>
<dbReference type="Gene3D" id="1.10.10.60">
    <property type="entry name" value="Homeodomain-like"/>
    <property type="match status" value="1"/>
</dbReference>
<feature type="domain" description="BTB" evidence="6">
    <location>
        <begin position="230"/>
        <end position="299"/>
    </location>
</feature>
<proteinExistence type="predicted"/>
<dbReference type="PANTHER" id="PTHR22744">
    <property type="entry name" value="HELIX LOOP HELIX PROTEIN 21-RELATED"/>
    <property type="match status" value="1"/>
</dbReference>
<dbReference type="GO" id="GO:0005634">
    <property type="term" value="C:nucleus"/>
    <property type="evidence" value="ECO:0007669"/>
    <property type="project" value="UniProtKB-SubCell"/>
</dbReference>
<dbReference type="GO" id="GO:0003677">
    <property type="term" value="F:DNA binding"/>
    <property type="evidence" value="ECO:0007669"/>
    <property type="project" value="UniProtKB-UniRule"/>
</dbReference>
<evidence type="ECO:0000256" key="2">
    <source>
        <dbReference type="PROSITE-ProRule" id="PRU00108"/>
    </source>
</evidence>
<feature type="region of interest" description="Disordered" evidence="4">
    <location>
        <begin position="1"/>
        <end position="29"/>
    </location>
</feature>
<evidence type="ECO:0000313" key="7">
    <source>
        <dbReference type="Proteomes" id="UP000887540"/>
    </source>
</evidence>
<dbReference type="PROSITE" id="PS50097">
    <property type="entry name" value="BTB"/>
    <property type="match status" value="1"/>
</dbReference>
<organism evidence="7 8">
    <name type="scientific">Acrobeloides nanus</name>
    <dbReference type="NCBI Taxonomy" id="290746"/>
    <lineage>
        <taxon>Eukaryota</taxon>
        <taxon>Metazoa</taxon>
        <taxon>Ecdysozoa</taxon>
        <taxon>Nematoda</taxon>
        <taxon>Chromadorea</taxon>
        <taxon>Rhabditida</taxon>
        <taxon>Tylenchina</taxon>
        <taxon>Cephalobomorpha</taxon>
        <taxon>Cephaloboidea</taxon>
        <taxon>Cephalobidae</taxon>
        <taxon>Acrobeloides</taxon>
    </lineage>
</organism>
<dbReference type="SMART" id="SM00225">
    <property type="entry name" value="BTB"/>
    <property type="match status" value="1"/>
</dbReference>
<dbReference type="InterPro" id="IPR000210">
    <property type="entry name" value="BTB/POZ_dom"/>
</dbReference>
<dbReference type="Pfam" id="PF00651">
    <property type="entry name" value="BTB"/>
    <property type="match status" value="1"/>
</dbReference>
<keyword evidence="2 3" id="KW-0371">Homeobox</keyword>
<evidence type="ECO:0000256" key="3">
    <source>
        <dbReference type="RuleBase" id="RU000682"/>
    </source>
</evidence>
<keyword evidence="2 3" id="KW-0238">DNA-binding</keyword>
<keyword evidence="7" id="KW-1185">Reference proteome</keyword>
<protein>
    <submittedName>
        <fullName evidence="8">Homeobox domain-containing protein</fullName>
    </submittedName>
</protein>
<dbReference type="InterPro" id="IPR001356">
    <property type="entry name" value="HD"/>
</dbReference>
<dbReference type="Proteomes" id="UP000887540">
    <property type="component" value="Unplaced"/>
</dbReference>
<dbReference type="WBParaSite" id="ACRNAN_scaffold2532.g16732.t1">
    <property type="protein sequence ID" value="ACRNAN_scaffold2532.g16732.t1"/>
    <property type="gene ID" value="ACRNAN_scaffold2532.g16732"/>
</dbReference>
<dbReference type="PROSITE" id="PS50071">
    <property type="entry name" value="HOMEOBOX_2"/>
    <property type="match status" value="1"/>
</dbReference>
<accession>A0A914DI60</accession>
<dbReference type="InterPro" id="IPR009057">
    <property type="entry name" value="Homeodomain-like_sf"/>
</dbReference>
<evidence type="ECO:0000259" key="5">
    <source>
        <dbReference type="PROSITE" id="PS50071"/>
    </source>
</evidence>
<feature type="DNA-binding region" description="Homeobox" evidence="2">
    <location>
        <begin position="62"/>
        <end position="123"/>
    </location>
</feature>
<evidence type="ECO:0000313" key="8">
    <source>
        <dbReference type="WBParaSite" id="ACRNAN_scaffold2532.g16732.t1"/>
    </source>
</evidence>
<keyword evidence="2 3" id="KW-0539">Nucleus</keyword>